<keyword evidence="3" id="KW-0904">Protein phosphatase</keyword>
<comment type="similarity">
    <text evidence="1">Belongs to the low molecular weight phosphotyrosine protein phosphatase family.</text>
</comment>
<dbReference type="InterPro" id="IPR023485">
    <property type="entry name" value="Ptyr_pPase"/>
</dbReference>
<dbReference type="PANTHER" id="PTHR11717">
    <property type="entry name" value="LOW MOLECULAR WEIGHT PROTEIN TYROSINE PHOSPHATASE"/>
    <property type="match status" value="1"/>
</dbReference>
<dbReference type="EMBL" id="CP011058">
    <property type="protein sequence ID" value="AJY74578.1"/>
    <property type="molecule type" value="Genomic_DNA"/>
</dbReference>
<dbReference type="SMART" id="SM00226">
    <property type="entry name" value="LMWPc"/>
    <property type="match status" value="1"/>
</dbReference>
<reference evidence="6 7" key="1">
    <citation type="journal article" date="2015" name="J. Biotechnol.">
        <title>Complete genome sequence of Paenibacillus beijingensis 7188(T) (=DSM 24997(T)), a novel rhizobacterium from jujube garden soil.</title>
        <authorList>
            <person name="Kwak Y."/>
            <person name="Shin J.H."/>
        </authorList>
    </citation>
    <scope>NUCLEOTIDE SEQUENCE [LARGE SCALE GENOMIC DNA]</scope>
    <source>
        <strain evidence="6 7">DSM 24997</strain>
    </source>
</reference>
<protein>
    <submittedName>
        <fullName evidence="6">Protein tyrosine phosphatase</fullName>
    </submittedName>
</protein>
<dbReference type="PANTHER" id="PTHR11717:SF31">
    <property type="entry name" value="LOW MOLECULAR WEIGHT PROTEIN-TYROSINE-PHOSPHATASE ETP-RELATED"/>
    <property type="match status" value="1"/>
</dbReference>
<evidence type="ECO:0000313" key="6">
    <source>
        <dbReference type="EMBL" id="AJY74578.1"/>
    </source>
</evidence>
<reference evidence="7" key="2">
    <citation type="submission" date="2015-03" db="EMBL/GenBank/DDBJ databases">
        <title>Genome sequence of Paenibacillus beijingensis strain DSM 24997T.</title>
        <authorList>
            <person name="Kwak Y."/>
            <person name="Shin J.-H."/>
        </authorList>
    </citation>
    <scope>NUCLEOTIDE SEQUENCE [LARGE SCALE GENOMIC DNA]</scope>
    <source>
        <strain evidence="7">DSM 24997</strain>
    </source>
</reference>
<dbReference type="HOGENOM" id="CLU_071415_1_2_9"/>
<sequence>MKRILFVCTGNTCRSPMAEAILRDKAKRRGLSVEVRSAGVSTMDGLPVSGNAAKTLSARGISHNGSSRAAREEMIGWADLVLTMTAGHKNALLHRFPSAVDKTFTLKEYTAFGTSVQEGVEELERLYAQWQMARALGQDISAEERARIMELERQLPALDIGDPFGGTLQIYASCADEITKAVDKLLETLERESGKD</sequence>
<evidence type="ECO:0000256" key="1">
    <source>
        <dbReference type="ARBA" id="ARBA00011063"/>
    </source>
</evidence>
<dbReference type="STRING" id="1126833.VN24_08330"/>
<feature type="domain" description="Phosphotyrosine protein phosphatase I" evidence="5">
    <location>
        <begin position="2"/>
        <end position="188"/>
    </location>
</feature>
<keyword evidence="2" id="KW-0378">Hydrolase</keyword>
<dbReference type="GO" id="GO:0004725">
    <property type="term" value="F:protein tyrosine phosphatase activity"/>
    <property type="evidence" value="ECO:0007669"/>
    <property type="project" value="InterPro"/>
</dbReference>
<dbReference type="InterPro" id="IPR050438">
    <property type="entry name" value="LMW_PTPase"/>
</dbReference>
<dbReference type="CDD" id="cd16344">
    <property type="entry name" value="LMWPAP"/>
    <property type="match status" value="1"/>
</dbReference>
<evidence type="ECO:0000259" key="5">
    <source>
        <dbReference type="SMART" id="SM00226"/>
    </source>
</evidence>
<feature type="active site" description="Nucleophile" evidence="4">
    <location>
        <position position="8"/>
    </location>
</feature>
<dbReference type="SUPFAM" id="SSF52788">
    <property type="entry name" value="Phosphotyrosine protein phosphatases I"/>
    <property type="match status" value="1"/>
</dbReference>
<proteinExistence type="inferred from homology"/>
<dbReference type="InterPro" id="IPR036196">
    <property type="entry name" value="Ptyr_pPase_sf"/>
</dbReference>
<dbReference type="Pfam" id="PF01451">
    <property type="entry name" value="LMWPc"/>
    <property type="match status" value="1"/>
</dbReference>
<gene>
    <name evidence="6" type="ORF">VN24_08330</name>
</gene>
<dbReference type="Proteomes" id="UP000032633">
    <property type="component" value="Chromosome"/>
</dbReference>
<dbReference type="InterPro" id="IPR017867">
    <property type="entry name" value="Tyr_phospatase_low_mol_wt"/>
</dbReference>
<evidence type="ECO:0000313" key="7">
    <source>
        <dbReference type="Proteomes" id="UP000032633"/>
    </source>
</evidence>
<dbReference type="PATRIC" id="fig|1126833.4.peg.1837"/>
<evidence type="ECO:0000256" key="3">
    <source>
        <dbReference type="ARBA" id="ARBA00022912"/>
    </source>
</evidence>
<organism evidence="6 7">
    <name type="scientific">Paenibacillus beijingensis</name>
    <dbReference type="NCBI Taxonomy" id="1126833"/>
    <lineage>
        <taxon>Bacteria</taxon>
        <taxon>Bacillati</taxon>
        <taxon>Bacillota</taxon>
        <taxon>Bacilli</taxon>
        <taxon>Bacillales</taxon>
        <taxon>Paenibacillaceae</taxon>
        <taxon>Paenibacillus</taxon>
    </lineage>
</organism>
<feature type="active site" evidence="4">
    <location>
        <position position="14"/>
    </location>
</feature>
<keyword evidence="7" id="KW-1185">Reference proteome</keyword>
<evidence type="ECO:0000256" key="4">
    <source>
        <dbReference type="PIRSR" id="PIRSR617867-1"/>
    </source>
</evidence>
<name>A0A0D5NI25_9BACL</name>
<dbReference type="AlphaFoldDB" id="A0A0D5NI25"/>
<evidence type="ECO:0000256" key="2">
    <source>
        <dbReference type="ARBA" id="ARBA00022801"/>
    </source>
</evidence>
<dbReference type="PRINTS" id="PR00719">
    <property type="entry name" value="LMWPTPASE"/>
</dbReference>
<accession>A0A0D5NI25</accession>
<dbReference type="KEGG" id="pbj:VN24_08330"/>
<dbReference type="Gene3D" id="3.40.50.2300">
    <property type="match status" value="1"/>
</dbReference>